<dbReference type="InterPro" id="IPR012347">
    <property type="entry name" value="Ferritin-like"/>
</dbReference>
<dbReference type="PANTHER" id="PTHR42932:SF3">
    <property type="entry name" value="DNA PROTECTION DURING STARVATION PROTEIN"/>
    <property type="match status" value="1"/>
</dbReference>
<dbReference type="PROSITE" id="PS00818">
    <property type="entry name" value="DPS_1"/>
    <property type="match status" value="1"/>
</dbReference>
<evidence type="ECO:0000259" key="3">
    <source>
        <dbReference type="Pfam" id="PF00210"/>
    </source>
</evidence>
<dbReference type="InterPro" id="IPR008331">
    <property type="entry name" value="Ferritin_DPS_dom"/>
</dbReference>
<dbReference type="Gene3D" id="1.20.1260.10">
    <property type="match status" value="1"/>
</dbReference>
<organism evidence="4 5">
    <name type="scientific">Mameliella alba</name>
    <dbReference type="NCBI Taxonomy" id="561184"/>
    <lineage>
        <taxon>Bacteria</taxon>
        <taxon>Pseudomonadati</taxon>
        <taxon>Pseudomonadota</taxon>
        <taxon>Alphaproteobacteria</taxon>
        <taxon>Rhodobacterales</taxon>
        <taxon>Roseobacteraceae</taxon>
        <taxon>Mameliella</taxon>
    </lineage>
</organism>
<evidence type="ECO:0000256" key="2">
    <source>
        <dbReference type="RuleBase" id="RU003875"/>
    </source>
</evidence>
<evidence type="ECO:0000313" key="5">
    <source>
        <dbReference type="Proteomes" id="UP000030960"/>
    </source>
</evidence>
<dbReference type="RefSeq" id="WP_043144662.1">
    <property type="nucleotide sequence ID" value="NZ_JSUQ01000017.1"/>
</dbReference>
<feature type="domain" description="Ferritin/DPS" evidence="3">
    <location>
        <begin position="28"/>
        <end position="163"/>
    </location>
</feature>
<keyword evidence="5" id="KW-1185">Reference proteome</keyword>
<evidence type="ECO:0000256" key="1">
    <source>
        <dbReference type="ARBA" id="ARBA00009497"/>
    </source>
</evidence>
<dbReference type="InterPro" id="IPR009078">
    <property type="entry name" value="Ferritin-like_SF"/>
</dbReference>
<dbReference type="Pfam" id="PF00210">
    <property type="entry name" value="Ferritin"/>
    <property type="match status" value="1"/>
</dbReference>
<dbReference type="AlphaFoldDB" id="A0A0B3RXP6"/>
<dbReference type="CDD" id="cd01043">
    <property type="entry name" value="DPS"/>
    <property type="match status" value="1"/>
</dbReference>
<dbReference type="PRINTS" id="PR01346">
    <property type="entry name" value="HELNAPAPROT"/>
</dbReference>
<evidence type="ECO:0000313" key="4">
    <source>
        <dbReference type="EMBL" id="KHQ51488.1"/>
    </source>
</evidence>
<dbReference type="SUPFAM" id="SSF47240">
    <property type="entry name" value="Ferritin-like"/>
    <property type="match status" value="1"/>
</dbReference>
<comment type="similarity">
    <text evidence="1 2">Belongs to the Dps family.</text>
</comment>
<protein>
    <submittedName>
        <fullName evidence="4">Putative ferritin</fullName>
    </submittedName>
</protein>
<dbReference type="GO" id="GO:0016722">
    <property type="term" value="F:oxidoreductase activity, acting on metal ions"/>
    <property type="evidence" value="ECO:0007669"/>
    <property type="project" value="InterPro"/>
</dbReference>
<dbReference type="STRING" id="561184.SAMN05216376_11599"/>
<reference evidence="4 5" key="1">
    <citation type="submission" date="2014-10" db="EMBL/GenBank/DDBJ databases">
        <title>Genome sequence of Ponticoccus sp. strain UMTAT08 isolated from clonal culture of toxic dinoflagellate Alexandrium tamiyavanichii.</title>
        <authorList>
            <person name="Gan H.Y."/>
            <person name="Muhd D.-D."/>
            <person name="Mohd Noor M.E."/>
            <person name="Yeong Y.S."/>
            <person name="Usup G."/>
        </authorList>
    </citation>
    <scope>NUCLEOTIDE SEQUENCE [LARGE SCALE GENOMIC DNA]</scope>
    <source>
        <strain evidence="4 5">UMTAT08</strain>
    </source>
</reference>
<dbReference type="PIRSF" id="PIRSF005900">
    <property type="entry name" value="Dps"/>
    <property type="match status" value="1"/>
</dbReference>
<sequence length="165" mass="18267">MTDSLKVVPTEDSVSTGVRNTETLASGLSDVLADTYRLLFKTHAIHWNVEGPLFFSVHNLTEEQYQDLFAAADDLAERIRALGHLAPARMDDITKRSRVDDLSAKATTADMIEDLAHDHEKLAHRLHALIALAGTHRDPVTEDLATARSAFHEKAAWMLRALAKS</sequence>
<name>A0A0B3RXP6_9RHOB</name>
<proteinExistence type="inferred from homology"/>
<comment type="caution">
    <text evidence="4">The sequence shown here is derived from an EMBL/GenBank/DDBJ whole genome shotgun (WGS) entry which is preliminary data.</text>
</comment>
<dbReference type="EMBL" id="JSUQ01000017">
    <property type="protein sequence ID" value="KHQ51488.1"/>
    <property type="molecule type" value="Genomic_DNA"/>
</dbReference>
<dbReference type="PANTHER" id="PTHR42932">
    <property type="entry name" value="GENERAL STRESS PROTEIN 20U"/>
    <property type="match status" value="1"/>
</dbReference>
<dbReference type="GO" id="GO:0008199">
    <property type="term" value="F:ferric iron binding"/>
    <property type="evidence" value="ECO:0007669"/>
    <property type="project" value="InterPro"/>
</dbReference>
<gene>
    <name evidence="4" type="ORF">OA50_03983</name>
</gene>
<accession>A0A0B3RXP6</accession>
<dbReference type="InterPro" id="IPR023188">
    <property type="entry name" value="DPS_DNA-bd_CS"/>
</dbReference>
<dbReference type="PATRIC" id="fig|1515334.3.peg.4015"/>
<dbReference type="Proteomes" id="UP000030960">
    <property type="component" value="Unassembled WGS sequence"/>
</dbReference>
<dbReference type="OrthoDB" id="9797687at2"/>
<dbReference type="InterPro" id="IPR002177">
    <property type="entry name" value="DPS_DNA-bd"/>
</dbReference>